<gene>
    <name evidence="9" type="primary">LOC115806106</name>
</gene>
<dbReference type="InterPro" id="IPR036058">
    <property type="entry name" value="Kazal_dom_sf"/>
</dbReference>
<evidence type="ECO:0000313" key="8">
    <source>
        <dbReference type="Proteomes" id="UP000504632"/>
    </source>
</evidence>
<dbReference type="GO" id="GO:0004867">
    <property type="term" value="F:serine-type endopeptidase inhibitor activity"/>
    <property type="evidence" value="ECO:0007669"/>
    <property type="project" value="UniProtKB-KW"/>
</dbReference>
<organism evidence="8 9">
    <name type="scientific">Chanos chanos</name>
    <name type="common">Milkfish</name>
    <name type="synonym">Mugil chanos</name>
    <dbReference type="NCBI Taxonomy" id="29144"/>
    <lineage>
        <taxon>Eukaryota</taxon>
        <taxon>Metazoa</taxon>
        <taxon>Chordata</taxon>
        <taxon>Craniata</taxon>
        <taxon>Vertebrata</taxon>
        <taxon>Euteleostomi</taxon>
        <taxon>Actinopterygii</taxon>
        <taxon>Neopterygii</taxon>
        <taxon>Teleostei</taxon>
        <taxon>Ostariophysi</taxon>
        <taxon>Gonorynchiformes</taxon>
        <taxon>Chanidae</taxon>
        <taxon>Chanos</taxon>
    </lineage>
</organism>
<dbReference type="GO" id="GO:0005576">
    <property type="term" value="C:extracellular region"/>
    <property type="evidence" value="ECO:0007669"/>
    <property type="project" value="UniProtKB-SubCell"/>
</dbReference>
<feature type="domain" description="Kazal-like" evidence="7">
    <location>
        <begin position="26"/>
        <end position="81"/>
    </location>
</feature>
<comment type="subcellular location">
    <subcellularLocation>
        <location evidence="1">Secreted</location>
    </subcellularLocation>
</comment>
<proteinExistence type="predicted"/>
<reference evidence="9" key="1">
    <citation type="submission" date="2025-08" db="UniProtKB">
        <authorList>
            <consortium name="RefSeq"/>
        </authorList>
    </citation>
    <scope>IDENTIFICATION</scope>
</reference>
<keyword evidence="5" id="KW-1015">Disulfide bond</keyword>
<evidence type="ECO:0000259" key="7">
    <source>
        <dbReference type="PROSITE" id="PS51465"/>
    </source>
</evidence>
<dbReference type="PRINTS" id="PR00290">
    <property type="entry name" value="KAZALINHBTR"/>
</dbReference>
<protein>
    <submittedName>
        <fullName evidence="9">Probable pancreatic secretory proteinase inhibitor</fullName>
    </submittedName>
</protein>
<dbReference type="PROSITE" id="PS51465">
    <property type="entry name" value="KAZAL_2"/>
    <property type="match status" value="1"/>
</dbReference>
<evidence type="ECO:0000256" key="3">
    <source>
        <dbReference type="ARBA" id="ARBA00022690"/>
    </source>
</evidence>
<dbReference type="Pfam" id="PF00050">
    <property type="entry name" value="Kazal_1"/>
    <property type="match status" value="1"/>
</dbReference>
<evidence type="ECO:0000256" key="1">
    <source>
        <dbReference type="ARBA" id="ARBA00004613"/>
    </source>
</evidence>
<dbReference type="PANTHER" id="PTHR21312:SF28">
    <property type="entry name" value="OVOINHIBITOR-RELATED"/>
    <property type="match status" value="1"/>
</dbReference>
<evidence type="ECO:0000256" key="4">
    <source>
        <dbReference type="ARBA" id="ARBA00022900"/>
    </source>
</evidence>
<dbReference type="Proteomes" id="UP000504632">
    <property type="component" value="Chromosome 2"/>
</dbReference>
<feature type="chain" id="PRO_5026966863" evidence="6">
    <location>
        <begin position="19"/>
        <end position="81"/>
    </location>
</feature>
<dbReference type="OrthoDB" id="126772at2759"/>
<dbReference type="PROSITE" id="PS00282">
    <property type="entry name" value="KAZAL_1"/>
    <property type="match status" value="1"/>
</dbReference>
<evidence type="ECO:0000256" key="2">
    <source>
        <dbReference type="ARBA" id="ARBA00022525"/>
    </source>
</evidence>
<dbReference type="Gene3D" id="3.30.60.30">
    <property type="match status" value="1"/>
</dbReference>
<feature type="signal peptide" evidence="6">
    <location>
        <begin position="1"/>
        <end position="18"/>
    </location>
</feature>
<dbReference type="InterPro" id="IPR001239">
    <property type="entry name" value="Prot_inh_Kazal-m"/>
</dbReference>
<keyword evidence="3" id="KW-0646">Protease inhibitor</keyword>
<dbReference type="GeneID" id="115806106"/>
<evidence type="ECO:0000256" key="6">
    <source>
        <dbReference type="SAM" id="SignalP"/>
    </source>
</evidence>
<keyword evidence="8" id="KW-1185">Reference proteome</keyword>
<dbReference type="InParanoid" id="A0A6J2UTQ6"/>
<evidence type="ECO:0000313" key="9">
    <source>
        <dbReference type="RefSeq" id="XP_030622707.1"/>
    </source>
</evidence>
<accession>A0A6J2UTQ6</accession>
<dbReference type="AlphaFoldDB" id="A0A6J2UTQ6"/>
<keyword evidence="2" id="KW-0964">Secreted</keyword>
<keyword evidence="4" id="KW-0722">Serine protease inhibitor</keyword>
<name>A0A6J2UTQ6_CHACN</name>
<dbReference type="SMART" id="SM00280">
    <property type="entry name" value="KAZAL"/>
    <property type="match status" value="1"/>
</dbReference>
<dbReference type="SUPFAM" id="SSF100895">
    <property type="entry name" value="Kazal-type serine protease inhibitors"/>
    <property type="match status" value="1"/>
</dbReference>
<dbReference type="RefSeq" id="XP_030622707.1">
    <property type="nucleotide sequence ID" value="XM_030766847.1"/>
</dbReference>
<evidence type="ECO:0000256" key="5">
    <source>
        <dbReference type="ARBA" id="ARBA00023157"/>
    </source>
</evidence>
<dbReference type="InterPro" id="IPR002350">
    <property type="entry name" value="Kazal_dom"/>
</dbReference>
<dbReference type="PANTHER" id="PTHR21312">
    <property type="entry name" value="SERINE PROTEASE INHIBITOR"/>
    <property type="match status" value="1"/>
</dbReference>
<sequence length="81" mass="8497">MTGTLLLLICLAVFTADAEDKSRTAAYRRPSCAGMSATQACPLNYSPVCGNDGITYPNECALCVHKLATSADILIVKDGPC</sequence>
<keyword evidence="6" id="KW-0732">Signal</keyword>